<evidence type="ECO:0000313" key="3">
    <source>
        <dbReference type="Proteomes" id="UP000823941"/>
    </source>
</evidence>
<gene>
    <name evidence="2" type="ORF">JYU34_013190</name>
</gene>
<evidence type="ECO:0000313" key="2">
    <source>
        <dbReference type="EMBL" id="KAG7303156.1"/>
    </source>
</evidence>
<reference evidence="2 3" key="1">
    <citation type="submission" date="2021-06" db="EMBL/GenBank/DDBJ databases">
        <title>A haploid diamondback moth (Plutella xylostella L.) genome assembly resolves 31 chromosomes and identifies a diamide resistance mutation.</title>
        <authorList>
            <person name="Ward C.M."/>
            <person name="Perry K.D."/>
            <person name="Baker G."/>
            <person name="Powis K."/>
            <person name="Heckel D.G."/>
            <person name="Baxter S.W."/>
        </authorList>
    </citation>
    <scope>NUCLEOTIDE SEQUENCE [LARGE SCALE GENOMIC DNA]</scope>
    <source>
        <strain evidence="2 3">LV</strain>
        <tissue evidence="2">Single pupa</tissue>
    </source>
</reference>
<comment type="caution">
    <text evidence="2">The sequence shown here is derived from an EMBL/GenBank/DDBJ whole genome shotgun (WGS) entry which is preliminary data.</text>
</comment>
<feature type="compositionally biased region" description="Pro residues" evidence="1">
    <location>
        <begin position="88"/>
        <end position="98"/>
    </location>
</feature>
<dbReference type="EMBL" id="JAHIBW010000017">
    <property type="protein sequence ID" value="KAG7303156.1"/>
    <property type="molecule type" value="Genomic_DNA"/>
</dbReference>
<protein>
    <submittedName>
        <fullName evidence="2">Uncharacterized protein</fullName>
    </submittedName>
</protein>
<keyword evidence="3" id="KW-1185">Reference proteome</keyword>
<evidence type="ECO:0000256" key="1">
    <source>
        <dbReference type="SAM" id="MobiDB-lite"/>
    </source>
</evidence>
<accession>A0ABQ7QD41</accession>
<sequence length="137" mass="14509">MSASDIETKNLIARYLAATAAAVRAVPPVPCCRRRLQAEILTLMPLSPVAPPPAAARRANIYSRDRAARHPSCSRVGFGCSSTSVSLSPPPPPPPPPGYKGLGDKGRVSSAPVTFSLLHSLDLCSEQASDQLFTKHH</sequence>
<dbReference type="Proteomes" id="UP000823941">
    <property type="component" value="Chromosome 17"/>
</dbReference>
<proteinExistence type="predicted"/>
<name>A0ABQ7QD41_PLUXY</name>
<organism evidence="2 3">
    <name type="scientific">Plutella xylostella</name>
    <name type="common">Diamondback moth</name>
    <name type="synonym">Plutella maculipennis</name>
    <dbReference type="NCBI Taxonomy" id="51655"/>
    <lineage>
        <taxon>Eukaryota</taxon>
        <taxon>Metazoa</taxon>
        <taxon>Ecdysozoa</taxon>
        <taxon>Arthropoda</taxon>
        <taxon>Hexapoda</taxon>
        <taxon>Insecta</taxon>
        <taxon>Pterygota</taxon>
        <taxon>Neoptera</taxon>
        <taxon>Endopterygota</taxon>
        <taxon>Lepidoptera</taxon>
        <taxon>Glossata</taxon>
        <taxon>Ditrysia</taxon>
        <taxon>Yponomeutoidea</taxon>
        <taxon>Plutellidae</taxon>
        <taxon>Plutella</taxon>
    </lineage>
</organism>
<feature type="region of interest" description="Disordered" evidence="1">
    <location>
        <begin position="79"/>
        <end position="106"/>
    </location>
</feature>